<evidence type="ECO:0000313" key="1">
    <source>
        <dbReference type="EMBL" id="KAI0033872.1"/>
    </source>
</evidence>
<dbReference type="EMBL" id="MU273510">
    <property type="protein sequence ID" value="KAI0033872.1"/>
    <property type="molecule type" value="Genomic_DNA"/>
</dbReference>
<proteinExistence type="predicted"/>
<organism evidence="1 2">
    <name type="scientific">Vararia minispora EC-137</name>
    <dbReference type="NCBI Taxonomy" id="1314806"/>
    <lineage>
        <taxon>Eukaryota</taxon>
        <taxon>Fungi</taxon>
        <taxon>Dikarya</taxon>
        <taxon>Basidiomycota</taxon>
        <taxon>Agaricomycotina</taxon>
        <taxon>Agaricomycetes</taxon>
        <taxon>Russulales</taxon>
        <taxon>Lachnocladiaceae</taxon>
        <taxon>Vararia</taxon>
    </lineage>
</organism>
<sequence length="188" mass="20336">MASMFRAYSSFLLRRPVLGSCLTSAVLFGAGDVAAQQAVERRGTDHDLARTARLAFYGGAVFGPPVATWFGVLGRLQFTSPAKAVVYRTFLDQTLAAPVMVGVFFSVMPLLEGRGPAESQRRLSANYANTLIANWGVFVPAQLVNFSVVPPQLRFVFIGVVSLFWNTYLSAVNAAQAQSKKPLTLGEL</sequence>
<protein>
    <submittedName>
        <fullName evidence="1">Uncharacterized protein</fullName>
    </submittedName>
</protein>
<evidence type="ECO:0000313" key="2">
    <source>
        <dbReference type="Proteomes" id="UP000814128"/>
    </source>
</evidence>
<reference evidence="1" key="2">
    <citation type="journal article" date="2022" name="New Phytol.">
        <title>Evolutionary transition to the ectomycorrhizal habit in the genomes of a hyperdiverse lineage of mushroom-forming fungi.</title>
        <authorList>
            <person name="Looney B."/>
            <person name="Miyauchi S."/>
            <person name="Morin E."/>
            <person name="Drula E."/>
            <person name="Courty P.E."/>
            <person name="Kohler A."/>
            <person name="Kuo A."/>
            <person name="LaButti K."/>
            <person name="Pangilinan J."/>
            <person name="Lipzen A."/>
            <person name="Riley R."/>
            <person name="Andreopoulos W."/>
            <person name="He G."/>
            <person name="Johnson J."/>
            <person name="Nolan M."/>
            <person name="Tritt A."/>
            <person name="Barry K.W."/>
            <person name="Grigoriev I.V."/>
            <person name="Nagy L.G."/>
            <person name="Hibbett D."/>
            <person name="Henrissat B."/>
            <person name="Matheny P.B."/>
            <person name="Labbe J."/>
            <person name="Martin F.M."/>
        </authorList>
    </citation>
    <scope>NUCLEOTIDE SEQUENCE</scope>
    <source>
        <strain evidence="1">EC-137</strain>
    </source>
</reference>
<comment type="caution">
    <text evidence="1">The sequence shown here is derived from an EMBL/GenBank/DDBJ whole genome shotgun (WGS) entry which is preliminary data.</text>
</comment>
<keyword evidence="2" id="KW-1185">Reference proteome</keyword>
<reference evidence="1" key="1">
    <citation type="submission" date="2021-02" db="EMBL/GenBank/DDBJ databases">
        <authorList>
            <consortium name="DOE Joint Genome Institute"/>
            <person name="Ahrendt S."/>
            <person name="Looney B.P."/>
            <person name="Miyauchi S."/>
            <person name="Morin E."/>
            <person name="Drula E."/>
            <person name="Courty P.E."/>
            <person name="Chicoki N."/>
            <person name="Fauchery L."/>
            <person name="Kohler A."/>
            <person name="Kuo A."/>
            <person name="Labutti K."/>
            <person name="Pangilinan J."/>
            <person name="Lipzen A."/>
            <person name="Riley R."/>
            <person name="Andreopoulos W."/>
            <person name="He G."/>
            <person name="Johnson J."/>
            <person name="Barry K.W."/>
            <person name="Grigoriev I.V."/>
            <person name="Nagy L."/>
            <person name="Hibbett D."/>
            <person name="Henrissat B."/>
            <person name="Matheny P.B."/>
            <person name="Labbe J."/>
            <person name="Martin F."/>
        </authorList>
    </citation>
    <scope>NUCLEOTIDE SEQUENCE</scope>
    <source>
        <strain evidence="1">EC-137</strain>
    </source>
</reference>
<accession>A0ACB8QQD0</accession>
<dbReference type="Proteomes" id="UP000814128">
    <property type="component" value="Unassembled WGS sequence"/>
</dbReference>
<gene>
    <name evidence="1" type="ORF">K488DRAFT_77606</name>
</gene>
<name>A0ACB8QQD0_9AGAM</name>